<accession>G8QIV0</accession>
<dbReference type="AlphaFoldDB" id="G8QIV0"/>
<dbReference type="HOGENOM" id="CLU_340313_0_0_4"/>
<evidence type="ECO:0000313" key="3">
    <source>
        <dbReference type="Proteomes" id="UP000005633"/>
    </source>
</evidence>
<gene>
    <name evidence="2" type="ordered locus">Dsui_0912</name>
</gene>
<dbReference type="InterPro" id="IPR024996">
    <property type="entry name" value="RNaseH_pPIWI_RE"/>
</dbReference>
<evidence type="ECO:0000259" key="1">
    <source>
        <dbReference type="Pfam" id="PF13032"/>
    </source>
</evidence>
<sequence>MSADHAMAFSGLQAVLGWAAPSVDLIGIAASSPGAQKTLTMTAIDPAQSADEMRREIEVAISIWLGIVLPEKAAEITAMLNDGRSARGTPCSVQPIRSALSWNGACASPADFALFDLISLIAARALEGRVLNRDTPDEGKLVLSGAQQSLYFGKALLRHEPSRVDRKRSTGWWTEVFNVAAVSTPESRNLRVAINVGIRNFGEIHEARLGRNRARYMDVFLPADSALAPRSGRIRCIELATTRRDWWNAGRGQTEKESADRRVLKTILGMSGLEFDEATLGLTPLLGGSVGLYPRFGTVHGDQWAPGGTGVPHPEREEYLAFLDKHLSTAGFTRVRMERIAKRGPKEKLVTVLDNKPSDLKTALSRRFGSNDATLALLQSRPTGAEVFDDAIRAVLGEPHSIIDDVWTFGDGLSLKVQHRPAGPFAQILDPIDESKVTGVPKHLQYKIRDSLRGERDKVAREGMAAYLDRTFQSLPPGWMGLVEMNEALAEDAERDPYLLTYQTIARGKGVAQVRLYDPEGDQNLDSASFEHPTSDTDSFAYQNAILDLFRSAGVSPVKNQDLRLAAWWVINLNGKSGEQQAGAKGGFCTPIYIECDQGAISVCLMGHNDDPIRCSYPEAVRLIATGEVANLKFKKADEQSTRIAQFLAQATPRDGKRTVLFVEATNIRTAVPGFRNSGHFAFDRLQLGNVGGAAPVREIFPSDGLSIVRITDEPVKAPCYWVEQSVQGTTAGIFKEPNATRTYWVSRGLPTPLQLSAGMANKQSRHEQGARQYKHRRFPSLSEVTVVVKSEHDDMLELVTLTRAMMQCHIATDEKTILPFPLHEGLLLSGAAR</sequence>
<protein>
    <recommendedName>
        <fullName evidence="1">pPIWI-RE RNaseH domain-containing protein</fullName>
    </recommendedName>
</protein>
<dbReference type="STRING" id="640081.Dsui_0912"/>
<name>G8QIV0_AZOOP</name>
<dbReference type="Pfam" id="PF13032">
    <property type="entry name" value="RNaseH_pPIWI_RE"/>
    <property type="match status" value="1"/>
</dbReference>
<organism evidence="2 3">
    <name type="scientific">Azospira oryzae (strain ATCC BAA-33 / DSM 13638 / PS)</name>
    <name type="common">Dechlorosoma suillum</name>
    <dbReference type="NCBI Taxonomy" id="640081"/>
    <lineage>
        <taxon>Bacteria</taxon>
        <taxon>Pseudomonadati</taxon>
        <taxon>Pseudomonadota</taxon>
        <taxon>Betaproteobacteria</taxon>
        <taxon>Rhodocyclales</taxon>
        <taxon>Rhodocyclaceae</taxon>
        <taxon>Azospira</taxon>
    </lineage>
</organism>
<feature type="domain" description="pPIWI-RE RNaseH" evidence="1">
    <location>
        <begin position="615"/>
        <end position="824"/>
    </location>
</feature>
<dbReference type="eggNOG" id="ENOG5033Y4N">
    <property type="taxonomic scope" value="Bacteria"/>
</dbReference>
<dbReference type="EMBL" id="CP003153">
    <property type="protein sequence ID" value="AEV25318.1"/>
    <property type="molecule type" value="Genomic_DNA"/>
</dbReference>
<proteinExistence type="predicted"/>
<evidence type="ECO:0000313" key="2">
    <source>
        <dbReference type="EMBL" id="AEV25318.1"/>
    </source>
</evidence>
<reference evidence="2 3" key="1">
    <citation type="journal article" date="2012" name="J. Bacteriol.">
        <title>Complete genome sequence of the anaerobic perchlorate-reducing bacterium Azospira suillum strain PS.</title>
        <authorList>
            <person name="Byrne-Bailey K.G."/>
            <person name="Coates J.D."/>
        </authorList>
    </citation>
    <scope>NUCLEOTIDE SEQUENCE [LARGE SCALE GENOMIC DNA]</scope>
    <source>
        <strain evidence="3">ATCC BAA-33 / DSM 13638 / PS</strain>
    </source>
</reference>
<dbReference type="Proteomes" id="UP000005633">
    <property type="component" value="Chromosome"/>
</dbReference>
<dbReference type="KEGG" id="dsu:Dsui_0912"/>